<dbReference type="Proteomes" id="UP000688137">
    <property type="component" value="Unassembled WGS sequence"/>
</dbReference>
<evidence type="ECO:0000313" key="1">
    <source>
        <dbReference type="EMBL" id="CAD8064405.1"/>
    </source>
</evidence>
<accession>A0A8S1LDH6</accession>
<protein>
    <submittedName>
        <fullName evidence="1">Uncharacterized protein</fullName>
    </submittedName>
</protein>
<sequence>MDTNNKYRQKNKILYLSLQLNRSTLQNIGNIIVCEWKALLLTT</sequence>
<dbReference type="EMBL" id="CAJJDM010000035">
    <property type="protein sequence ID" value="CAD8064405.1"/>
    <property type="molecule type" value="Genomic_DNA"/>
</dbReference>
<comment type="caution">
    <text evidence="1">The sequence shown here is derived from an EMBL/GenBank/DDBJ whole genome shotgun (WGS) entry which is preliminary data.</text>
</comment>
<organism evidence="1 2">
    <name type="scientific">Paramecium primaurelia</name>
    <dbReference type="NCBI Taxonomy" id="5886"/>
    <lineage>
        <taxon>Eukaryota</taxon>
        <taxon>Sar</taxon>
        <taxon>Alveolata</taxon>
        <taxon>Ciliophora</taxon>
        <taxon>Intramacronucleata</taxon>
        <taxon>Oligohymenophorea</taxon>
        <taxon>Peniculida</taxon>
        <taxon>Parameciidae</taxon>
        <taxon>Paramecium</taxon>
    </lineage>
</organism>
<dbReference type="AlphaFoldDB" id="A0A8S1LDH6"/>
<reference evidence="1" key="1">
    <citation type="submission" date="2021-01" db="EMBL/GenBank/DDBJ databases">
        <authorList>
            <consortium name="Genoscope - CEA"/>
            <person name="William W."/>
        </authorList>
    </citation>
    <scope>NUCLEOTIDE SEQUENCE</scope>
</reference>
<gene>
    <name evidence="1" type="ORF">PPRIM_AZ9-3.1.T0360110</name>
</gene>
<keyword evidence="2" id="KW-1185">Reference proteome</keyword>
<proteinExistence type="predicted"/>
<name>A0A8S1LDH6_PARPR</name>
<evidence type="ECO:0000313" key="2">
    <source>
        <dbReference type="Proteomes" id="UP000688137"/>
    </source>
</evidence>